<dbReference type="EC" id="3.4.19.12" evidence="2"/>
<dbReference type="EMBL" id="KZ678132">
    <property type="protein sequence ID" value="PSN70453.1"/>
    <property type="molecule type" value="Genomic_DNA"/>
</dbReference>
<comment type="catalytic activity">
    <reaction evidence="1">
        <text>Thiol-dependent hydrolysis of ester, thioester, amide, peptide and isopeptide bonds formed by the C-terminal Gly of ubiquitin (a 76-residue protein attached to proteins as an intracellular targeting signal).</text>
        <dbReference type="EC" id="3.4.19.12"/>
    </reaction>
</comment>
<gene>
    <name evidence="8" type="ORF">BS50DRAFT_488419</name>
</gene>
<name>A0A2T2NYF8_CORCC</name>
<dbReference type="InterPro" id="IPR038765">
    <property type="entry name" value="Papain-like_cys_pep_sf"/>
</dbReference>
<dbReference type="PANTHER" id="PTHR12931:SF15">
    <property type="entry name" value="UBIQUITIN THIOESTERASE OTUBAIN-LIKE"/>
    <property type="match status" value="1"/>
</dbReference>
<dbReference type="InterPro" id="IPR042468">
    <property type="entry name" value="Peptidase_C65_otubain_sub1"/>
</dbReference>
<protein>
    <recommendedName>
        <fullName evidence="2">ubiquitinyl hydrolase 1</fullName>
        <ecNumber evidence="2">3.4.19.12</ecNumber>
    </recommendedName>
</protein>
<dbReference type="GO" id="GO:0005634">
    <property type="term" value="C:nucleus"/>
    <property type="evidence" value="ECO:0007669"/>
    <property type="project" value="TreeGrafter"/>
</dbReference>
<proteinExistence type="predicted"/>
<evidence type="ECO:0000256" key="2">
    <source>
        <dbReference type="ARBA" id="ARBA00012759"/>
    </source>
</evidence>
<keyword evidence="6" id="KW-0788">Thiol protease</keyword>
<evidence type="ECO:0000256" key="1">
    <source>
        <dbReference type="ARBA" id="ARBA00000707"/>
    </source>
</evidence>
<keyword evidence="9" id="KW-1185">Reference proteome</keyword>
<accession>A0A2T2NYF8</accession>
<evidence type="ECO:0000313" key="8">
    <source>
        <dbReference type="EMBL" id="PSN70453.1"/>
    </source>
</evidence>
<feature type="region of interest" description="Disordered" evidence="7">
    <location>
        <begin position="460"/>
        <end position="485"/>
    </location>
</feature>
<dbReference type="GO" id="GO:0006508">
    <property type="term" value="P:proteolysis"/>
    <property type="evidence" value="ECO:0007669"/>
    <property type="project" value="UniProtKB-KW"/>
</dbReference>
<dbReference type="Gene3D" id="1.20.1300.20">
    <property type="entry name" value="Peptidase C65 Otubain, subdomain 2"/>
    <property type="match status" value="1"/>
</dbReference>
<organism evidence="8 9">
    <name type="scientific">Corynespora cassiicola Philippines</name>
    <dbReference type="NCBI Taxonomy" id="1448308"/>
    <lineage>
        <taxon>Eukaryota</taxon>
        <taxon>Fungi</taxon>
        <taxon>Dikarya</taxon>
        <taxon>Ascomycota</taxon>
        <taxon>Pezizomycotina</taxon>
        <taxon>Dothideomycetes</taxon>
        <taxon>Pleosporomycetidae</taxon>
        <taxon>Pleosporales</taxon>
        <taxon>Corynesporascaceae</taxon>
        <taxon>Corynespora</taxon>
    </lineage>
</organism>
<dbReference type="AlphaFoldDB" id="A0A2T2NYF8"/>
<dbReference type="GO" id="GO:0043130">
    <property type="term" value="F:ubiquitin binding"/>
    <property type="evidence" value="ECO:0007669"/>
    <property type="project" value="TreeGrafter"/>
</dbReference>
<evidence type="ECO:0000256" key="4">
    <source>
        <dbReference type="ARBA" id="ARBA00022786"/>
    </source>
</evidence>
<keyword evidence="3" id="KW-0645">Protease</keyword>
<dbReference type="InterPro" id="IPR019400">
    <property type="entry name" value="Peptidase_C65_otubain"/>
</dbReference>
<dbReference type="CDD" id="cd22749">
    <property type="entry name" value="Otubain_C65"/>
    <property type="match status" value="1"/>
</dbReference>
<dbReference type="GO" id="GO:0071108">
    <property type="term" value="P:protein K48-linked deubiquitination"/>
    <property type="evidence" value="ECO:0007669"/>
    <property type="project" value="TreeGrafter"/>
</dbReference>
<keyword evidence="4" id="KW-0833">Ubl conjugation pathway</keyword>
<evidence type="ECO:0000256" key="7">
    <source>
        <dbReference type="SAM" id="MobiDB-lite"/>
    </source>
</evidence>
<dbReference type="STRING" id="1448308.A0A2T2NYF8"/>
<keyword evidence="5" id="KW-0378">Hydrolase</keyword>
<dbReference type="Gene3D" id="3.30.200.60">
    <property type="entry name" value="Peptidase C65 Otubain, subdomain 1"/>
    <property type="match status" value="1"/>
</dbReference>
<dbReference type="PANTHER" id="PTHR12931">
    <property type="entry name" value="UBIQUITIN THIOLESTERASE PROTEIN OTUB"/>
    <property type="match status" value="1"/>
</dbReference>
<dbReference type="OrthoDB" id="18915at2759"/>
<dbReference type="InterPro" id="IPR042467">
    <property type="entry name" value="Peptidase_C65_otubain_sub2"/>
</dbReference>
<evidence type="ECO:0000256" key="5">
    <source>
        <dbReference type="ARBA" id="ARBA00022801"/>
    </source>
</evidence>
<dbReference type="Proteomes" id="UP000240883">
    <property type="component" value="Unassembled WGS sequence"/>
</dbReference>
<dbReference type="SUPFAM" id="SSF54001">
    <property type="entry name" value="Cysteine proteinases"/>
    <property type="match status" value="1"/>
</dbReference>
<reference evidence="8 9" key="1">
    <citation type="journal article" date="2018" name="Front. Microbiol.">
        <title>Genome-Wide Analysis of Corynespora cassiicola Leaf Fall Disease Putative Effectors.</title>
        <authorList>
            <person name="Lopez D."/>
            <person name="Ribeiro S."/>
            <person name="Label P."/>
            <person name="Fumanal B."/>
            <person name="Venisse J.S."/>
            <person name="Kohler A."/>
            <person name="de Oliveira R.R."/>
            <person name="Labutti K."/>
            <person name="Lipzen A."/>
            <person name="Lail K."/>
            <person name="Bauer D."/>
            <person name="Ohm R.A."/>
            <person name="Barry K.W."/>
            <person name="Spatafora J."/>
            <person name="Grigoriev I.V."/>
            <person name="Martin F.M."/>
            <person name="Pujade-Renaud V."/>
        </authorList>
    </citation>
    <scope>NUCLEOTIDE SEQUENCE [LARGE SCALE GENOMIC DNA]</scope>
    <source>
        <strain evidence="8 9">Philippines</strain>
    </source>
</reference>
<dbReference type="GO" id="GO:0004843">
    <property type="term" value="F:cysteine-type deubiquitinase activity"/>
    <property type="evidence" value="ECO:0007669"/>
    <property type="project" value="UniProtKB-EC"/>
</dbReference>
<evidence type="ECO:0000256" key="6">
    <source>
        <dbReference type="ARBA" id="ARBA00022807"/>
    </source>
</evidence>
<dbReference type="Pfam" id="PF10275">
    <property type="entry name" value="Peptidase_C65"/>
    <property type="match status" value="1"/>
</dbReference>
<evidence type="ECO:0000313" key="9">
    <source>
        <dbReference type="Proteomes" id="UP000240883"/>
    </source>
</evidence>
<sequence length="485" mass="53805">MSGPAYMPSDEELAHLQKLSNDFEPELTGPLVGERQDSAAIATEYQHADPIYRIKTAALPSKYAYFRTCRGDGHCGWRAIAFGYFEALIRVGDAHQCDGEIGRLDSMGNLLDLAGYSRDVYIDFAEEAFDLLRKLAVSLRDMDGAAPSILLQTFNDMSTSMAIITYFKLLASAWVQSRSDEYRDFVAPMDLKTYCAINIEAANCEIDNVAVVALADAIIKPVRFGLEILYLDRSQGEEVNPNFVSVPVDEMGMPIPNPAAMLRLLYRPGHYDILYKQEDFIAQPPPPPPPQAPVQVALQYDQRSFVPMDIPEYMTMIPGLITPSLDQRWSSASFDFSASPAPQPQMAPVQPYAPAPTPTTSHQEYVSPIQPSHVSHHNPVSHHSVQMEPPVSLPMHPPPPAPPMAIDKAPSVGIERGGPFRPSIYEFEPGYGAGQPHSLPFQTSIFRNSHYNTAHFLNPDFQPEEWSPETEYATGNRGRHKSASQ</sequence>
<evidence type="ECO:0000256" key="3">
    <source>
        <dbReference type="ARBA" id="ARBA00022670"/>
    </source>
</evidence>